<accession>A0A915WR86</accession>
<dbReference type="AlphaFoldDB" id="A0A915WR86"/>
<dbReference type="EMBL" id="AP019769">
    <property type="protein sequence ID" value="BBL45288.1"/>
    <property type="molecule type" value="Genomic_DNA"/>
</dbReference>
<dbReference type="Proteomes" id="UP001055553">
    <property type="component" value="Chromosome"/>
</dbReference>
<evidence type="ECO:0000256" key="1">
    <source>
        <dbReference type="SAM" id="Phobius"/>
    </source>
</evidence>
<keyword evidence="1" id="KW-0812">Transmembrane</keyword>
<keyword evidence="1" id="KW-1133">Transmembrane helix</keyword>
<evidence type="ECO:0000313" key="3">
    <source>
        <dbReference type="Proteomes" id="UP001055553"/>
    </source>
</evidence>
<keyword evidence="3" id="KW-1185">Reference proteome</keyword>
<dbReference type="GeneID" id="74568064"/>
<feature type="transmembrane region" description="Helical" evidence="1">
    <location>
        <begin position="6"/>
        <end position="29"/>
    </location>
</feature>
<reference evidence="3" key="1">
    <citation type="journal article" date="2022" name="Int. J. Syst. Evol. Microbiol.">
        <title>Nanobdella aerobiophila gen. nov., sp. nov., a thermoacidophilic, obligate ectosymbiotic archaeon, and proposal of Nanobdellaceae fam. nov., Nanobdellales ord. nov. and Nanobdellia class. nov.</title>
        <authorList>
            <person name="Kato S."/>
            <person name="Ogasawara A."/>
            <person name="Itoh T."/>
            <person name="Sakai H.D."/>
            <person name="Shimizu M."/>
            <person name="Yuki M."/>
            <person name="Kaneko M."/>
            <person name="Takashina T."/>
            <person name="Ohkuma M."/>
        </authorList>
    </citation>
    <scope>NUCLEOTIDE SEQUENCE [LARGE SCALE GENOMIC DNA]</scope>
    <source>
        <strain evidence="3">MJ1</strain>
    </source>
</reference>
<sequence length="92" mass="10865">MKAQNIQYELLISFILIIAAASFSFYYIYKVNDTNNNIRSINCQELNNLYNQSYYKTIEIKVYLTQNCTINNLLIPEGNRIIYIYEGNISYI</sequence>
<dbReference type="RefSeq" id="WP_258393327.1">
    <property type="nucleotide sequence ID" value="NZ_AP019769.1"/>
</dbReference>
<protein>
    <submittedName>
        <fullName evidence="2">Uncharacterized protein</fullName>
    </submittedName>
</protein>
<organism evidence="2 3">
    <name type="scientific">Nanobdella aerobiophila</name>
    <dbReference type="NCBI Taxonomy" id="2586965"/>
    <lineage>
        <taxon>Archaea</taxon>
        <taxon>Nanobdellota</taxon>
        <taxon>Nanobdellia</taxon>
        <taxon>Nanobdellales</taxon>
        <taxon>Nanobdellaceae</taxon>
        <taxon>Nanobdella</taxon>
    </lineage>
</organism>
<proteinExistence type="predicted"/>
<dbReference type="KEGG" id="naer:MJ1_0113"/>
<evidence type="ECO:0000313" key="2">
    <source>
        <dbReference type="EMBL" id="BBL45288.1"/>
    </source>
</evidence>
<keyword evidence="1" id="KW-0472">Membrane</keyword>
<name>A0A915WR86_9ARCH</name>
<gene>
    <name evidence="2" type="ORF">MJ1_0113</name>
</gene>